<keyword evidence="9" id="KW-1185">Reference proteome</keyword>
<dbReference type="InterPro" id="IPR000878">
    <property type="entry name" value="4pyrrol_Mease"/>
</dbReference>
<dbReference type="RefSeq" id="WP_413271531.1">
    <property type="nucleotide sequence ID" value="NZ_JBHFNQ010000125.1"/>
</dbReference>
<dbReference type="SUPFAM" id="SSF53790">
    <property type="entry name" value="Tetrapyrrole methylase"/>
    <property type="match status" value="1"/>
</dbReference>
<dbReference type="Gene3D" id="3.40.1010.10">
    <property type="entry name" value="Cobalt-precorrin-4 Transmethylase, Domain 1"/>
    <property type="match status" value="1"/>
</dbReference>
<dbReference type="PROSITE" id="PS00839">
    <property type="entry name" value="SUMT_1"/>
    <property type="match status" value="1"/>
</dbReference>
<dbReference type="InterPro" id="IPR035996">
    <property type="entry name" value="4pyrrol_Methylase_sf"/>
</dbReference>
<dbReference type="InterPro" id="IPR014777">
    <property type="entry name" value="4pyrrole_Mease_sub1"/>
</dbReference>
<dbReference type="PANTHER" id="PTHR45790:SF3">
    <property type="entry name" value="S-ADENOSYL-L-METHIONINE-DEPENDENT UROPORPHYRINOGEN III METHYLTRANSFERASE, CHLOROPLASTIC"/>
    <property type="match status" value="1"/>
</dbReference>
<feature type="domain" description="Tetrapyrrole methylase" evidence="7">
    <location>
        <begin position="7"/>
        <end position="212"/>
    </location>
</feature>
<dbReference type="GO" id="GO:0032259">
    <property type="term" value="P:methylation"/>
    <property type="evidence" value="ECO:0007669"/>
    <property type="project" value="UniProtKB-KW"/>
</dbReference>
<dbReference type="Gene3D" id="3.30.950.10">
    <property type="entry name" value="Methyltransferase, Cobalt-precorrin-4 Transmethylase, Domain 2"/>
    <property type="match status" value="1"/>
</dbReference>
<keyword evidence="5" id="KW-0627">Porphyrin biosynthesis</keyword>
<dbReference type="PANTHER" id="PTHR45790">
    <property type="entry name" value="SIROHEME SYNTHASE-RELATED"/>
    <property type="match status" value="1"/>
</dbReference>
<protein>
    <recommendedName>
        <fullName evidence="1">uroporphyrinogen-III C-methyltransferase</fullName>
        <ecNumber evidence="1">2.1.1.107</ecNumber>
    </recommendedName>
</protein>
<comment type="similarity">
    <text evidence="6">Belongs to the precorrin methyltransferase family.</text>
</comment>
<comment type="caution">
    <text evidence="8">The sequence shown here is derived from an EMBL/GenBank/DDBJ whole genome shotgun (WGS) entry which is preliminary data.</text>
</comment>
<organism evidence="8 9">
    <name type="scientific">Floridaenema aerugineum BLCC-F46</name>
    <dbReference type="NCBI Taxonomy" id="3153654"/>
    <lineage>
        <taxon>Bacteria</taxon>
        <taxon>Bacillati</taxon>
        <taxon>Cyanobacteriota</taxon>
        <taxon>Cyanophyceae</taxon>
        <taxon>Oscillatoriophycideae</taxon>
        <taxon>Aerosakkonematales</taxon>
        <taxon>Aerosakkonemataceae</taxon>
        <taxon>Floridanema</taxon>
        <taxon>Floridanema aerugineum</taxon>
    </lineage>
</organism>
<dbReference type="InterPro" id="IPR003043">
    <property type="entry name" value="Uropor_MeTrfase_CS"/>
</dbReference>
<reference evidence="8 9" key="1">
    <citation type="submission" date="2024-09" db="EMBL/GenBank/DDBJ databases">
        <title>Floridaenema gen nov. (Aerosakkonemataceae, Aerosakkonematales ord. nov., Cyanobacteria) from benthic tropical and subtropical fresh waters, with the description of four new species.</title>
        <authorList>
            <person name="Moretto J.A."/>
            <person name="Berthold D.E."/>
            <person name="Lefler F.W."/>
            <person name="Huang I.-S."/>
            <person name="Laughinghouse H. IV."/>
        </authorList>
    </citation>
    <scope>NUCLEOTIDE SEQUENCE [LARGE SCALE GENOMIC DNA]</scope>
    <source>
        <strain evidence="8 9">BLCC-F46</strain>
    </source>
</reference>
<evidence type="ECO:0000256" key="2">
    <source>
        <dbReference type="ARBA" id="ARBA00022603"/>
    </source>
</evidence>
<dbReference type="GO" id="GO:0004851">
    <property type="term" value="F:uroporphyrin-III C-methyltransferase activity"/>
    <property type="evidence" value="ECO:0007669"/>
    <property type="project" value="UniProtKB-EC"/>
</dbReference>
<evidence type="ECO:0000256" key="6">
    <source>
        <dbReference type="RuleBase" id="RU003960"/>
    </source>
</evidence>
<name>A0ABV4X7R1_9CYAN</name>
<dbReference type="InterPro" id="IPR050161">
    <property type="entry name" value="Siro_Cobalamin_biosynth"/>
</dbReference>
<dbReference type="Pfam" id="PF00590">
    <property type="entry name" value="TP_methylase"/>
    <property type="match status" value="1"/>
</dbReference>
<evidence type="ECO:0000313" key="9">
    <source>
        <dbReference type="Proteomes" id="UP001576774"/>
    </source>
</evidence>
<dbReference type="NCBIfam" id="TIGR01469">
    <property type="entry name" value="cobA_cysG_Cterm"/>
    <property type="match status" value="1"/>
</dbReference>
<evidence type="ECO:0000259" key="7">
    <source>
        <dbReference type="Pfam" id="PF00590"/>
    </source>
</evidence>
<dbReference type="InterPro" id="IPR006366">
    <property type="entry name" value="CobA/CysG_C"/>
</dbReference>
<evidence type="ECO:0000313" key="8">
    <source>
        <dbReference type="EMBL" id="MFB2878457.1"/>
    </source>
</evidence>
<proteinExistence type="inferred from homology"/>
<accession>A0ABV4X7R1</accession>
<keyword evidence="3 6" id="KW-0808">Transferase</keyword>
<dbReference type="InterPro" id="IPR014776">
    <property type="entry name" value="4pyrrole_Mease_sub2"/>
</dbReference>
<dbReference type="PROSITE" id="PS00840">
    <property type="entry name" value="SUMT_2"/>
    <property type="match status" value="1"/>
</dbReference>
<evidence type="ECO:0000256" key="1">
    <source>
        <dbReference type="ARBA" id="ARBA00012162"/>
    </source>
</evidence>
<evidence type="ECO:0000256" key="4">
    <source>
        <dbReference type="ARBA" id="ARBA00022691"/>
    </source>
</evidence>
<keyword evidence="4" id="KW-0949">S-adenosyl-L-methionine</keyword>
<sequence>MSIQAGKVYIVGAGPGDLDYLTVRAQKVLMQAEVLVYDALVDAQLLQLVPANCCLFDVGKRGGKPSTKQAEINCLLVEKCQQGKQVVRLKSGDPFIFGRSTSEIQALKSSGCSFEVIPGISSALAAPLLAGIPLTDPVLSRCFTVFSAHEPDELDWEAISRMETLVILMGGRNLAEIVTRLLRFGRSPKTPIAVIRWAGHPEQQVWTAELQNVVQVTANFSLSPAVIVIGAVVGLHPYLQSIDSDHIF</sequence>
<gene>
    <name evidence="8" type="primary">cobA</name>
    <name evidence="8" type="ORF">ACE1CC_16520</name>
</gene>
<dbReference type="EC" id="2.1.1.107" evidence="1"/>
<evidence type="ECO:0000256" key="5">
    <source>
        <dbReference type="ARBA" id="ARBA00023244"/>
    </source>
</evidence>
<keyword evidence="2 6" id="KW-0489">Methyltransferase</keyword>
<dbReference type="CDD" id="cd11642">
    <property type="entry name" value="SUMT"/>
    <property type="match status" value="1"/>
</dbReference>
<dbReference type="Proteomes" id="UP001576774">
    <property type="component" value="Unassembled WGS sequence"/>
</dbReference>
<evidence type="ECO:0000256" key="3">
    <source>
        <dbReference type="ARBA" id="ARBA00022679"/>
    </source>
</evidence>
<dbReference type="NCBIfam" id="NF004790">
    <property type="entry name" value="PRK06136.1"/>
    <property type="match status" value="1"/>
</dbReference>
<dbReference type="EMBL" id="JBHFNQ010000125">
    <property type="protein sequence ID" value="MFB2878457.1"/>
    <property type="molecule type" value="Genomic_DNA"/>
</dbReference>